<dbReference type="EMBL" id="JJMU01000033">
    <property type="protein sequence ID" value="KGE13903.1"/>
    <property type="molecule type" value="Genomic_DNA"/>
</dbReference>
<reference evidence="1 2" key="2">
    <citation type="journal article" date="2015" name="PLoS ONE">
        <title>Whole-Genome Optical Mapping and Finished Genome Sequence of Sphingobacterium deserti sp. nov., a New Species Isolated from the Western Desert of China.</title>
        <authorList>
            <person name="Teng C."/>
            <person name="Zhou Z."/>
            <person name="Molnar I."/>
            <person name="Li X."/>
            <person name="Tang R."/>
            <person name="Chen M."/>
            <person name="Wang L."/>
            <person name="Su S."/>
            <person name="Zhang W."/>
            <person name="Lin M."/>
        </authorList>
    </citation>
    <scope>NUCLEOTIDE SEQUENCE [LARGE SCALE GENOMIC DNA]</scope>
    <source>
        <strain evidence="2">ACCC05744</strain>
    </source>
</reference>
<protein>
    <submittedName>
        <fullName evidence="1">Uncharacterized protein</fullName>
    </submittedName>
</protein>
<sequence length="59" mass="6850">MLLHERNLSNIGYYLELFYRKPAKVAPYSLSTICKVERGCSGFFWLIIVAILHETNNLC</sequence>
<accession>A0A0B8T3W0</accession>
<organism evidence="1 2">
    <name type="scientific">Sphingobacterium deserti</name>
    <dbReference type="NCBI Taxonomy" id="1229276"/>
    <lineage>
        <taxon>Bacteria</taxon>
        <taxon>Pseudomonadati</taxon>
        <taxon>Bacteroidota</taxon>
        <taxon>Sphingobacteriia</taxon>
        <taxon>Sphingobacteriales</taxon>
        <taxon>Sphingobacteriaceae</taxon>
        <taxon>Sphingobacterium</taxon>
    </lineage>
</organism>
<keyword evidence="2" id="KW-1185">Reference proteome</keyword>
<reference evidence="2" key="1">
    <citation type="submission" date="2014-04" db="EMBL/GenBank/DDBJ databases">
        <title>Whole-Genome optical mapping and complete genome sequence of Sphingobacterium deserti sp. nov., a new spaces isolated from desert in the west of China.</title>
        <authorList>
            <person name="Teng C."/>
            <person name="Zhou Z."/>
            <person name="Li X."/>
            <person name="Chen M."/>
            <person name="Lin M."/>
            <person name="Wang L."/>
            <person name="Su S."/>
            <person name="Zhang C."/>
            <person name="Zhang W."/>
        </authorList>
    </citation>
    <scope>NUCLEOTIDE SEQUENCE [LARGE SCALE GENOMIC DNA]</scope>
    <source>
        <strain evidence="2">ACCC05744</strain>
    </source>
</reference>
<comment type="caution">
    <text evidence="1">The sequence shown here is derived from an EMBL/GenBank/DDBJ whole genome shotgun (WGS) entry which is preliminary data.</text>
</comment>
<gene>
    <name evidence="1" type="ORF">DI53_2315</name>
</gene>
<name>A0A0B8T3W0_9SPHI</name>
<proteinExistence type="predicted"/>
<dbReference type="Proteomes" id="UP000031802">
    <property type="component" value="Unassembled WGS sequence"/>
</dbReference>
<dbReference type="AlphaFoldDB" id="A0A0B8T3W0"/>
<evidence type="ECO:0000313" key="2">
    <source>
        <dbReference type="Proteomes" id="UP000031802"/>
    </source>
</evidence>
<evidence type="ECO:0000313" key="1">
    <source>
        <dbReference type="EMBL" id="KGE13903.1"/>
    </source>
</evidence>